<sequence length="781" mass="84043">MNFLFRRSASIAKSTASSQAIVALLSSALPRFAAAIPLESSCTSLACLIRGLHGSSVEAGSPSIKCLGRREFHFSALPLNFRASEINRAEFAVDDYYDEGKRGDDGLEIAKLGISQDIVSALARKNITRLFPIQKAVLEPAMQGRDMIGRAKTGTGKTLAFGIPIMDNIIRYNAKHGRGRNPLALVLAPTRELARQVDKEFRESSQLDTLCVYGGVPIQQQMRTLSYGIDVIVGTPGRVIDLLKRGALNLSEVQFVVLDEADQMLAVGFAEDVEVILDKLPQKRQSMMFSATMPSWIRKVSQKYLNNPVTIDLVGDSDQKLAEGISLFSIASDNYGKPSILGPLEHAKGGKCIVFTQTKRDADRLAYAMSRSFPCEALHGDISQNQRERTLAGFRDGRFSILIATDVAARGLDIPNVDLVIHYELPNSSEIFVHRSGRTGRAGKKGSAILIYTREQARAMRVIEQDIGCRFTELPSIEVEDGGDLFGKFDSYGGGRMGNSGFGRSGPSRFGPSRGGFGGSGGGFGGSGGGFGSSGGGFGSSSGRMGGFGQSSGSGFGRSGAYDNSDLGSGRSGGFGGSGSGFGKSGGFGDSNSGRSGGFGNSSSGQSSSSGRSSGFGSQDYGWSGGFGNRSSRQFGSLADSGTTSACDFDSSAGAPGKAGHDQITFYHVFSLKVVDLSYNKYKFQLLQQFGRDHPGTYKHQSLLLSLIRSLRYISSIVTREKYIFIYKKDLFFHLSLGNHVIMIHIIKVMKADFVHLAYIDMWPLFLFTLEQDCICLQYDH</sequence>
<dbReference type="PROSITE" id="PS51194">
    <property type="entry name" value="HELICASE_CTER"/>
    <property type="match status" value="1"/>
</dbReference>
<dbReference type="GO" id="GO:0016787">
    <property type="term" value="F:hydrolase activity"/>
    <property type="evidence" value="ECO:0007669"/>
    <property type="project" value="UniProtKB-KW"/>
</dbReference>
<feature type="domain" description="Helicase C-terminal" evidence="8">
    <location>
        <begin position="336"/>
        <end position="482"/>
    </location>
</feature>
<feature type="region of interest" description="Disordered" evidence="6">
    <location>
        <begin position="498"/>
        <end position="560"/>
    </location>
</feature>
<dbReference type="PANTHER" id="PTHR47959">
    <property type="entry name" value="ATP-DEPENDENT RNA HELICASE RHLE-RELATED"/>
    <property type="match status" value="1"/>
</dbReference>
<comment type="similarity">
    <text evidence="1">Belongs to the DEAD box helicase family. DDX21/DDX50 subfamily.</text>
</comment>
<dbReference type="Proteomes" id="UP000775213">
    <property type="component" value="Unassembled WGS sequence"/>
</dbReference>
<feature type="compositionally biased region" description="Low complexity" evidence="6">
    <location>
        <begin position="601"/>
        <end position="616"/>
    </location>
</feature>
<dbReference type="FunFam" id="3.40.50.300:FF:001060">
    <property type="entry name" value="ATP-dependent RNA helicase RhlE"/>
    <property type="match status" value="1"/>
</dbReference>
<dbReference type="GO" id="GO:0005829">
    <property type="term" value="C:cytosol"/>
    <property type="evidence" value="ECO:0007669"/>
    <property type="project" value="TreeGrafter"/>
</dbReference>
<evidence type="ECO:0000259" key="8">
    <source>
        <dbReference type="PROSITE" id="PS51194"/>
    </source>
</evidence>
<name>A0AAV7GG81_DENCH</name>
<dbReference type="Gene3D" id="3.40.50.300">
    <property type="entry name" value="P-loop containing nucleotide triphosphate hydrolases"/>
    <property type="match status" value="2"/>
</dbReference>
<dbReference type="PROSITE" id="PS51192">
    <property type="entry name" value="HELICASE_ATP_BIND_1"/>
    <property type="match status" value="1"/>
</dbReference>
<keyword evidence="10" id="KW-1185">Reference proteome</keyword>
<comment type="caution">
    <text evidence="9">The sequence shown here is derived from an EMBL/GenBank/DDBJ whole genome shotgun (WGS) entry which is preliminary data.</text>
</comment>
<evidence type="ECO:0000256" key="4">
    <source>
        <dbReference type="ARBA" id="ARBA00022806"/>
    </source>
</evidence>
<dbReference type="GO" id="GO:0003724">
    <property type="term" value="F:RNA helicase activity"/>
    <property type="evidence" value="ECO:0007669"/>
    <property type="project" value="TreeGrafter"/>
</dbReference>
<dbReference type="SMART" id="SM00487">
    <property type="entry name" value="DEXDc"/>
    <property type="match status" value="1"/>
</dbReference>
<organism evidence="9 10">
    <name type="scientific">Dendrobium chrysotoxum</name>
    <name type="common">Orchid</name>
    <dbReference type="NCBI Taxonomy" id="161865"/>
    <lineage>
        <taxon>Eukaryota</taxon>
        <taxon>Viridiplantae</taxon>
        <taxon>Streptophyta</taxon>
        <taxon>Embryophyta</taxon>
        <taxon>Tracheophyta</taxon>
        <taxon>Spermatophyta</taxon>
        <taxon>Magnoliopsida</taxon>
        <taxon>Liliopsida</taxon>
        <taxon>Asparagales</taxon>
        <taxon>Orchidaceae</taxon>
        <taxon>Epidendroideae</taxon>
        <taxon>Malaxideae</taxon>
        <taxon>Dendrobiinae</taxon>
        <taxon>Dendrobium</taxon>
    </lineage>
</organism>
<reference evidence="9 10" key="1">
    <citation type="journal article" date="2021" name="Hortic Res">
        <title>Chromosome-scale assembly of the Dendrobium chrysotoxum genome enhances the understanding of orchid evolution.</title>
        <authorList>
            <person name="Zhang Y."/>
            <person name="Zhang G.Q."/>
            <person name="Zhang D."/>
            <person name="Liu X.D."/>
            <person name="Xu X.Y."/>
            <person name="Sun W.H."/>
            <person name="Yu X."/>
            <person name="Zhu X."/>
            <person name="Wang Z.W."/>
            <person name="Zhao X."/>
            <person name="Zhong W.Y."/>
            <person name="Chen H."/>
            <person name="Yin W.L."/>
            <person name="Huang T."/>
            <person name="Niu S.C."/>
            <person name="Liu Z.J."/>
        </authorList>
    </citation>
    <scope>NUCLEOTIDE SEQUENCE [LARGE SCALE GENOMIC DNA]</scope>
    <source>
        <strain evidence="9">Lindl</strain>
    </source>
</reference>
<dbReference type="InterPro" id="IPR011545">
    <property type="entry name" value="DEAD/DEAH_box_helicase_dom"/>
</dbReference>
<dbReference type="CDD" id="cd00268">
    <property type="entry name" value="DEADc"/>
    <property type="match status" value="1"/>
</dbReference>
<evidence type="ECO:0000259" key="7">
    <source>
        <dbReference type="PROSITE" id="PS51192"/>
    </source>
</evidence>
<dbReference type="SUPFAM" id="SSF52540">
    <property type="entry name" value="P-loop containing nucleoside triphosphate hydrolases"/>
    <property type="match status" value="1"/>
</dbReference>
<evidence type="ECO:0000256" key="5">
    <source>
        <dbReference type="ARBA" id="ARBA00022840"/>
    </source>
</evidence>
<feature type="compositionally biased region" description="Gly residues" evidence="6">
    <location>
        <begin position="513"/>
        <end position="558"/>
    </location>
</feature>
<keyword evidence="2" id="KW-0547">Nucleotide-binding</keyword>
<dbReference type="EMBL" id="JAGFBR010000015">
    <property type="protein sequence ID" value="KAH0454869.1"/>
    <property type="molecule type" value="Genomic_DNA"/>
</dbReference>
<evidence type="ECO:0000256" key="6">
    <source>
        <dbReference type="SAM" id="MobiDB-lite"/>
    </source>
</evidence>
<keyword evidence="5" id="KW-0067">ATP-binding</keyword>
<feature type="region of interest" description="Disordered" evidence="6">
    <location>
        <begin position="586"/>
        <end position="616"/>
    </location>
</feature>
<dbReference type="InterPro" id="IPR001650">
    <property type="entry name" value="Helicase_C-like"/>
</dbReference>
<evidence type="ECO:0000313" key="9">
    <source>
        <dbReference type="EMBL" id="KAH0454869.1"/>
    </source>
</evidence>
<protein>
    <submittedName>
        <fullName evidence="9">Uncharacterized protein</fullName>
    </submittedName>
</protein>
<keyword evidence="4" id="KW-0347">Helicase</keyword>
<dbReference type="Pfam" id="PF00270">
    <property type="entry name" value="DEAD"/>
    <property type="match status" value="1"/>
</dbReference>
<feature type="domain" description="Helicase ATP-binding" evidence="7">
    <location>
        <begin position="138"/>
        <end position="311"/>
    </location>
</feature>
<dbReference type="SMART" id="SM00490">
    <property type="entry name" value="HELICc"/>
    <property type="match status" value="1"/>
</dbReference>
<evidence type="ECO:0000256" key="3">
    <source>
        <dbReference type="ARBA" id="ARBA00022801"/>
    </source>
</evidence>
<proteinExistence type="inferred from homology"/>
<evidence type="ECO:0000313" key="10">
    <source>
        <dbReference type="Proteomes" id="UP000775213"/>
    </source>
</evidence>
<dbReference type="InterPro" id="IPR044742">
    <property type="entry name" value="DEAD/DEAH_RhlB"/>
</dbReference>
<dbReference type="InterPro" id="IPR050079">
    <property type="entry name" value="DEAD_box_RNA_helicase"/>
</dbReference>
<dbReference type="GO" id="GO:0005524">
    <property type="term" value="F:ATP binding"/>
    <property type="evidence" value="ECO:0007669"/>
    <property type="project" value="UniProtKB-KW"/>
</dbReference>
<dbReference type="CDD" id="cd18787">
    <property type="entry name" value="SF2_C_DEAD"/>
    <property type="match status" value="1"/>
</dbReference>
<gene>
    <name evidence="9" type="ORF">IEQ34_016793</name>
</gene>
<keyword evidence="3" id="KW-0378">Hydrolase</keyword>
<dbReference type="InterPro" id="IPR027417">
    <property type="entry name" value="P-loop_NTPase"/>
</dbReference>
<evidence type="ECO:0000256" key="1">
    <source>
        <dbReference type="ARBA" id="ARBA00006517"/>
    </source>
</evidence>
<evidence type="ECO:0000256" key="2">
    <source>
        <dbReference type="ARBA" id="ARBA00022741"/>
    </source>
</evidence>
<feature type="compositionally biased region" description="Gly residues" evidence="6">
    <location>
        <begin position="586"/>
        <end position="600"/>
    </location>
</feature>
<accession>A0AAV7GG81</accession>
<dbReference type="Pfam" id="PF00271">
    <property type="entry name" value="Helicase_C"/>
    <property type="match status" value="1"/>
</dbReference>
<dbReference type="InterPro" id="IPR014001">
    <property type="entry name" value="Helicase_ATP-bd"/>
</dbReference>
<dbReference type="GO" id="GO:0003676">
    <property type="term" value="F:nucleic acid binding"/>
    <property type="evidence" value="ECO:0007669"/>
    <property type="project" value="InterPro"/>
</dbReference>
<dbReference type="PANTHER" id="PTHR47959:SF23">
    <property type="entry name" value="HELICASE ATP-BINDING DOMAIN-CONTAINING PROTEIN"/>
    <property type="match status" value="1"/>
</dbReference>
<dbReference type="AlphaFoldDB" id="A0AAV7GG81"/>